<protein>
    <recommendedName>
        <fullName evidence="1">DUF6440 domain-containing protein</fullName>
    </recommendedName>
</protein>
<keyword evidence="3" id="KW-1185">Reference proteome</keyword>
<organism evidence="2 3">
    <name type="scientific">Solibaculum mannosilyticum</name>
    <dbReference type="NCBI Taxonomy" id="2780922"/>
    <lineage>
        <taxon>Bacteria</taxon>
        <taxon>Bacillati</taxon>
        <taxon>Bacillota</taxon>
        <taxon>Clostridia</taxon>
        <taxon>Eubacteriales</taxon>
        <taxon>Oscillospiraceae</taxon>
        <taxon>Solibaculum</taxon>
    </lineage>
</organism>
<dbReference type="RefSeq" id="WP_099323236.1">
    <property type="nucleotide sequence ID" value="NZ_AP023321.1"/>
</dbReference>
<dbReference type="EMBL" id="AP023321">
    <property type="protein sequence ID" value="BCI59863.1"/>
    <property type="molecule type" value="Genomic_DNA"/>
</dbReference>
<dbReference type="KEGG" id="sman:C12CBH8_05020"/>
<dbReference type="InterPro" id="IPR045515">
    <property type="entry name" value="DUF6440"/>
</dbReference>
<evidence type="ECO:0000313" key="2">
    <source>
        <dbReference type="EMBL" id="BCI59863.1"/>
    </source>
</evidence>
<reference evidence="3" key="1">
    <citation type="submission" date="2020-07" db="EMBL/GenBank/DDBJ databases">
        <title>Complete genome sequencing of Clostridia bacterium strain 12CBH8.</title>
        <authorList>
            <person name="Sakamoto M."/>
            <person name="Murakami T."/>
            <person name="Mori H."/>
        </authorList>
    </citation>
    <scope>NUCLEOTIDE SEQUENCE [LARGE SCALE GENOMIC DNA]</scope>
    <source>
        <strain evidence="3">12CBH8</strain>
    </source>
</reference>
<dbReference type="Proteomes" id="UP000593890">
    <property type="component" value="Chromosome"/>
</dbReference>
<dbReference type="Pfam" id="PF20037">
    <property type="entry name" value="DUF6440"/>
    <property type="match status" value="1"/>
</dbReference>
<sequence length="57" mass="6349">MSEKQKRFETSYSQGLNFAVLVDRQTGVNYLMTSTGITPLLNPDGTPIVTVEEKKQS</sequence>
<name>A0A7I8D3Q3_9FIRM</name>
<gene>
    <name evidence="2" type="ORF">C12CBH8_05020</name>
</gene>
<proteinExistence type="predicted"/>
<evidence type="ECO:0000259" key="1">
    <source>
        <dbReference type="Pfam" id="PF20037"/>
    </source>
</evidence>
<feature type="domain" description="DUF6440" evidence="1">
    <location>
        <begin position="7"/>
        <end position="50"/>
    </location>
</feature>
<accession>A0A7I8D3Q3</accession>
<dbReference type="AlphaFoldDB" id="A0A7I8D3Q3"/>
<evidence type="ECO:0000313" key="3">
    <source>
        <dbReference type="Proteomes" id="UP000593890"/>
    </source>
</evidence>